<dbReference type="SUPFAM" id="SSF50249">
    <property type="entry name" value="Nucleic acid-binding proteins"/>
    <property type="match status" value="1"/>
</dbReference>
<comment type="subcellular location">
    <subcellularLocation>
        <location evidence="1">Nucleus</location>
    </subcellularLocation>
</comment>
<dbReference type="GO" id="GO:0000724">
    <property type="term" value="P:double-strand break repair via homologous recombination"/>
    <property type="evidence" value="ECO:0007669"/>
    <property type="project" value="TreeGrafter"/>
</dbReference>
<keyword evidence="2" id="KW-0238">DNA-binding</keyword>
<dbReference type="Gene3D" id="2.40.50.140">
    <property type="entry name" value="Nucleic acid-binding proteins"/>
    <property type="match status" value="1"/>
</dbReference>
<protein>
    <recommendedName>
        <fullName evidence="7">Nucleic acid-binding protein</fullName>
    </recommendedName>
</protein>
<evidence type="ECO:0000313" key="5">
    <source>
        <dbReference type="EMBL" id="KLO04674.1"/>
    </source>
</evidence>
<feature type="region of interest" description="Disordered" evidence="4">
    <location>
        <begin position="203"/>
        <end position="317"/>
    </location>
</feature>
<dbReference type="GO" id="GO:0006260">
    <property type="term" value="P:DNA replication"/>
    <property type="evidence" value="ECO:0007669"/>
    <property type="project" value="TreeGrafter"/>
</dbReference>
<name>A0A0H2QZ65_9AGAM</name>
<accession>A0A0H2QZ65</accession>
<dbReference type="EMBL" id="KQ086466">
    <property type="protein sequence ID" value="KLO04674.1"/>
    <property type="molecule type" value="Genomic_DNA"/>
</dbReference>
<dbReference type="PANTHER" id="PTHR13989:SF16">
    <property type="entry name" value="REPLICATION PROTEIN A2"/>
    <property type="match status" value="1"/>
</dbReference>
<evidence type="ECO:0000256" key="2">
    <source>
        <dbReference type="ARBA" id="ARBA00023125"/>
    </source>
</evidence>
<keyword evidence="3" id="KW-0539">Nucleus</keyword>
<evidence type="ECO:0000313" key="6">
    <source>
        <dbReference type="Proteomes" id="UP000053477"/>
    </source>
</evidence>
<evidence type="ECO:0000256" key="3">
    <source>
        <dbReference type="ARBA" id="ARBA00023242"/>
    </source>
</evidence>
<reference evidence="5 6" key="1">
    <citation type="submission" date="2015-04" db="EMBL/GenBank/DDBJ databases">
        <title>Complete genome sequence of Schizopora paradoxa KUC8140, a cosmopolitan wood degrader in East Asia.</title>
        <authorList>
            <consortium name="DOE Joint Genome Institute"/>
            <person name="Min B."/>
            <person name="Park H."/>
            <person name="Jang Y."/>
            <person name="Kim J.-J."/>
            <person name="Kim K.H."/>
            <person name="Pangilinan J."/>
            <person name="Lipzen A."/>
            <person name="Riley R."/>
            <person name="Grigoriev I.V."/>
            <person name="Spatafora J.W."/>
            <person name="Choi I.-G."/>
        </authorList>
    </citation>
    <scope>NUCLEOTIDE SEQUENCE [LARGE SCALE GENOMIC DNA]</scope>
    <source>
        <strain evidence="5 6">KUC8140</strain>
    </source>
</reference>
<dbReference type="AlphaFoldDB" id="A0A0H2QZ65"/>
<gene>
    <name evidence="5" type="ORF">SCHPADRAFT_911518</name>
</gene>
<dbReference type="InterPro" id="IPR012340">
    <property type="entry name" value="NA-bd_OB-fold"/>
</dbReference>
<feature type="compositionally biased region" description="Polar residues" evidence="4">
    <location>
        <begin position="284"/>
        <end position="311"/>
    </location>
</feature>
<organism evidence="5 6">
    <name type="scientific">Schizopora paradoxa</name>
    <dbReference type="NCBI Taxonomy" id="27342"/>
    <lineage>
        <taxon>Eukaryota</taxon>
        <taxon>Fungi</taxon>
        <taxon>Dikarya</taxon>
        <taxon>Basidiomycota</taxon>
        <taxon>Agaricomycotina</taxon>
        <taxon>Agaricomycetes</taxon>
        <taxon>Hymenochaetales</taxon>
        <taxon>Schizoporaceae</taxon>
        <taxon>Schizopora</taxon>
    </lineage>
</organism>
<feature type="compositionally biased region" description="Polar residues" evidence="4">
    <location>
        <begin position="203"/>
        <end position="236"/>
    </location>
</feature>
<keyword evidence="6" id="KW-1185">Reference proteome</keyword>
<feature type="compositionally biased region" description="Low complexity" evidence="4">
    <location>
        <begin position="249"/>
        <end position="263"/>
    </location>
</feature>
<sequence>LSRMAGVGDEDDDVSLSLSQRFSLSENENKEDWDFGPQPVSIKQVLASKPDSSHGHFICDGQQMRLVTLVAAVVNTLDTSDGLRVDLQDGGEGLVSGYWNFRSMKPSWDGFDLESGSYVRVIGKIVQPAGGGRRDADADSDDRPPKNYLKLDRLRLVADRHEIFYHILEVLKFTKMRRTGTIPPADKTKTNGSQIGELIDSTGQLGLSDSETGRKSSTQQNSSQSRESSFNKNNALGLTDSPLLRERVSNTSKASTSSSTQSTRPFPPQVPREIEVRSVKAPQRTLSGQSTLVDSPMSQSPVRTRASSPSPQDADPYSHLSNLERAIHLHLLNAKANGSKECHITDITHGVKTFHRSASDIFAALDVLEDNGYIQATDEYHFELVNNEKSLYETSSTISPPGGFPYY</sequence>
<dbReference type="Proteomes" id="UP000053477">
    <property type="component" value="Unassembled WGS sequence"/>
</dbReference>
<dbReference type="GO" id="GO:0006289">
    <property type="term" value="P:nucleotide-excision repair"/>
    <property type="evidence" value="ECO:0007669"/>
    <property type="project" value="TreeGrafter"/>
</dbReference>
<proteinExistence type="predicted"/>
<dbReference type="GO" id="GO:0003697">
    <property type="term" value="F:single-stranded DNA binding"/>
    <property type="evidence" value="ECO:0007669"/>
    <property type="project" value="TreeGrafter"/>
</dbReference>
<dbReference type="InterPro" id="IPR040260">
    <property type="entry name" value="RFA2-like"/>
</dbReference>
<evidence type="ECO:0000256" key="1">
    <source>
        <dbReference type="ARBA" id="ARBA00004123"/>
    </source>
</evidence>
<dbReference type="GO" id="GO:0035861">
    <property type="term" value="C:site of double-strand break"/>
    <property type="evidence" value="ECO:0007669"/>
    <property type="project" value="TreeGrafter"/>
</dbReference>
<evidence type="ECO:0000256" key="4">
    <source>
        <dbReference type="SAM" id="MobiDB-lite"/>
    </source>
</evidence>
<dbReference type="GO" id="GO:0005662">
    <property type="term" value="C:DNA replication factor A complex"/>
    <property type="evidence" value="ECO:0007669"/>
    <property type="project" value="TreeGrafter"/>
</dbReference>
<feature type="non-terminal residue" evidence="5">
    <location>
        <position position="1"/>
    </location>
</feature>
<dbReference type="STRING" id="27342.A0A0H2QZ65"/>
<dbReference type="InParanoid" id="A0A0H2QZ65"/>
<dbReference type="GO" id="GO:0000781">
    <property type="term" value="C:chromosome, telomeric region"/>
    <property type="evidence" value="ECO:0007669"/>
    <property type="project" value="TreeGrafter"/>
</dbReference>
<dbReference type="OrthoDB" id="25571at2759"/>
<dbReference type="PANTHER" id="PTHR13989">
    <property type="entry name" value="REPLICATION PROTEIN A-RELATED"/>
    <property type="match status" value="1"/>
</dbReference>
<evidence type="ECO:0008006" key="7">
    <source>
        <dbReference type="Google" id="ProtNLM"/>
    </source>
</evidence>